<sequence length="165" mass="18261">MNAVLPSPPSDTSLLPAMRRFLTEIGIETRETTLAEDTFLPGLLIDRGQLLIDPARLLYPGDVLHEAGHLAVTAAAERTLLHGNITENNPEKEGEELAAMLWSYAACQELGLPAEVVFHPHGYKGQNDWILTNYRAGAYVGLPLLVWMGLTTTDAFPKLTRWLRE</sequence>
<protein>
    <submittedName>
        <fullName evidence="1">Uncharacterized protein</fullName>
    </submittedName>
</protein>
<dbReference type="EMBL" id="JADQDM010000011">
    <property type="protein sequence ID" value="MBF9222987.1"/>
    <property type="molecule type" value="Genomic_DNA"/>
</dbReference>
<accession>A0ABS0I7N4</accession>
<reference evidence="1 2" key="1">
    <citation type="submission" date="2020-11" db="EMBL/GenBank/DDBJ databases">
        <authorList>
            <person name="Kim M.K."/>
        </authorList>
    </citation>
    <scope>NUCLEOTIDE SEQUENCE [LARGE SCALE GENOMIC DNA]</scope>
    <source>
        <strain evidence="1 2">BT662</strain>
    </source>
</reference>
<dbReference type="Proteomes" id="UP000618931">
    <property type="component" value="Unassembled WGS sequence"/>
</dbReference>
<gene>
    <name evidence="1" type="ORF">I2H31_17920</name>
</gene>
<name>A0ABS0I7N4_9BACT</name>
<keyword evidence="2" id="KW-1185">Reference proteome</keyword>
<evidence type="ECO:0000313" key="2">
    <source>
        <dbReference type="Proteomes" id="UP000618931"/>
    </source>
</evidence>
<evidence type="ECO:0000313" key="1">
    <source>
        <dbReference type="EMBL" id="MBF9222987.1"/>
    </source>
</evidence>
<organism evidence="1 2">
    <name type="scientific">Hymenobacter ruricola</name>
    <dbReference type="NCBI Taxonomy" id="2791023"/>
    <lineage>
        <taxon>Bacteria</taxon>
        <taxon>Pseudomonadati</taxon>
        <taxon>Bacteroidota</taxon>
        <taxon>Cytophagia</taxon>
        <taxon>Cytophagales</taxon>
        <taxon>Hymenobacteraceae</taxon>
        <taxon>Hymenobacter</taxon>
    </lineage>
</organism>
<proteinExistence type="predicted"/>
<comment type="caution">
    <text evidence="1">The sequence shown here is derived from an EMBL/GenBank/DDBJ whole genome shotgun (WGS) entry which is preliminary data.</text>
</comment>